<keyword evidence="2" id="KW-0719">Serine esterase</keyword>
<proteinExistence type="inferred from homology"/>
<dbReference type="EMBL" id="ML994634">
    <property type="protein sequence ID" value="KAF2185314.1"/>
    <property type="molecule type" value="Genomic_DNA"/>
</dbReference>
<dbReference type="OrthoDB" id="3781271at2759"/>
<keyword evidence="3" id="KW-0732">Signal</keyword>
<comment type="catalytic activity">
    <reaction evidence="6">
        <text>a 4-O-methyl-alpha-D-glucuronosyl ester derivative + H2O = 4-O-methyl-alpha-D-glucuronate derivative + an alcohol + H(+)</text>
        <dbReference type="Rhea" id="RHEA:67452"/>
        <dbReference type="ChEBI" id="CHEBI:15377"/>
        <dbReference type="ChEBI" id="CHEBI:15378"/>
        <dbReference type="ChEBI" id="CHEBI:30879"/>
        <dbReference type="ChEBI" id="CHEBI:171667"/>
        <dbReference type="ChEBI" id="CHEBI:171668"/>
        <dbReference type="EC" id="3.1.1.117"/>
    </reaction>
    <physiologicalReaction direction="left-to-right" evidence="6">
        <dbReference type="Rhea" id="RHEA:67453"/>
    </physiologicalReaction>
</comment>
<keyword evidence="4" id="KW-0378">Hydrolase</keyword>
<organism evidence="9 10">
    <name type="scientific">Zopfia rhizophila CBS 207.26</name>
    <dbReference type="NCBI Taxonomy" id="1314779"/>
    <lineage>
        <taxon>Eukaryota</taxon>
        <taxon>Fungi</taxon>
        <taxon>Dikarya</taxon>
        <taxon>Ascomycota</taxon>
        <taxon>Pezizomycotina</taxon>
        <taxon>Dothideomycetes</taxon>
        <taxon>Dothideomycetes incertae sedis</taxon>
        <taxon>Zopfiaceae</taxon>
        <taxon>Zopfia</taxon>
    </lineage>
</organism>
<evidence type="ECO:0000256" key="5">
    <source>
        <dbReference type="ARBA" id="ARBA00023185"/>
    </source>
</evidence>
<evidence type="ECO:0000256" key="4">
    <source>
        <dbReference type="ARBA" id="ARBA00022801"/>
    </source>
</evidence>
<evidence type="ECO:0000256" key="7">
    <source>
        <dbReference type="ARBA" id="ARBA00026105"/>
    </source>
</evidence>
<comment type="similarity">
    <text evidence="1">Belongs to the carbohydrate esterase 15 (CE15) family.</text>
</comment>
<evidence type="ECO:0000256" key="3">
    <source>
        <dbReference type="ARBA" id="ARBA00022729"/>
    </source>
</evidence>
<keyword evidence="5" id="KW-0439">Lignin degradation</keyword>
<evidence type="ECO:0000313" key="10">
    <source>
        <dbReference type="Proteomes" id="UP000800200"/>
    </source>
</evidence>
<protein>
    <recommendedName>
        <fullName evidence="7">(4-O-methyl)-D-glucuronate--lignin esterase</fullName>
        <ecNumber evidence="7">3.1.1.117</ecNumber>
    </recommendedName>
</protein>
<dbReference type="InterPro" id="IPR054579">
    <property type="entry name" value="GCE-like_dom"/>
</dbReference>
<dbReference type="Pfam" id="PF22244">
    <property type="entry name" value="GCE_fung"/>
    <property type="match status" value="1"/>
</dbReference>
<feature type="domain" description="4-O-methyl-glucuronoyl methylesterase-like" evidence="8">
    <location>
        <begin position="62"/>
        <end position="294"/>
    </location>
</feature>
<feature type="non-terminal residue" evidence="9">
    <location>
        <position position="352"/>
    </location>
</feature>
<feature type="non-terminal residue" evidence="9">
    <location>
        <position position="1"/>
    </location>
</feature>
<dbReference type="Gene3D" id="3.40.50.1820">
    <property type="entry name" value="alpha/beta hydrolase"/>
    <property type="match status" value="1"/>
</dbReference>
<evidence type="ECO:0000256" key="6">
    <source>
        <dbReference type="ARBA" id="ARBA00024511"/>
    </source>
</evidence>
<dbReference type="EC" id="3.1.1.117" evidence="7"/>
<dbReference type="InterPro" id="IPR029058">
    <property type="entry name" value="AB_hydrolase_fold"/>
</dbReference>
<evidence type="ECO:0000313" key="9">
    <source>
        <dbReference type="EMBL" id="KAF2185314.1"/>
    </source>
</evidence>
<dbReference type="SUPFAM" id="SSF53474">
    <property type="entry name" value="alpha/beta-Hydrolases"/>
    <property type="match status" value="1"/>
</dbReference>
<reference evidence="9" key="1">
    <citation type="journal article" date="2020" name="Stud. Mycol.">
        <title>101 Dothideomycetes genomes: a test case for predicting lifestyles and emergence of pathogens.</title>
        <authorList>
            <person name="Haridas S."/>
            <person name="Albert R."/>
            <person name="Binder M."/>
            <person name="Bloem J."/>
            <person name="Labutti K."/>
            <person name="Salamov A."/>
            <person name="Andreopoulos B."/>
            <person name="Baker S."/>
            <person name="Barry K."/>
            <person name="Bills G."/>
            <person name="Bluhm B."/>
            <person name="Cannon C."/>
            <person name="Castanera R."/>
            <person name="Culley D."/>
            <person name="Daum C."/>
            <person name="Ezra D."/>
            <person name="Gonzalez J."/>
            <person name="Henrissat B."/>
            <person name="Kuo A."/>
            <person name="Liang C."/>
            <person name="Lipzen A."/>
            <person name="Lutzoni F."/>
            <person name="Magnuson J."/>
            <person name="Mondo S."/>
            <person name="Nolan M."/>
            <person name="Ohm R."/>
            <person name="Pangilinan J."/>
            <person name="Park H.-J."/>
            <person name="Ramirez L."/>
            <person name="Alfaro M."/>
            <person name="Sun H."/>
            <person name="Tritt A."/>
            <person name="Yoshinaga Y."/>
            <person name="Zwiers L.-H."/>
            <person name="Turgeon B."/>
            <person name="Goodwin S."/>
            <person name="Spatafora J."/>
            <person name="Crous P."/>
            <person name="Grigoriev I."/>
        </authorList>
    </citation>
    <scope>NUCLEOTIDE SEQUENCE</scope>
    <source>
        <strain evidence="9">CBS 207.26</strain>
    </source>
</reference>
<gene>
    <name evidence="9" type="ORF">K469DRAFT_539066</name>
</gene>
<evidence type="ECO:0000259" key="8">
    <source>
        <dbReference type="Pfam" id="PF22244"/>
    </source>
</evidence>
<accession>A0A6A6E0H4</accession>
<dbReference type="AlphaFoldDB" id="A0A6A6E0H4"/>
<evidence type="ECO:0000256" key="2">
    <source>
        <dbReference type="ARBA" id="ARBA00022487"/>
    </source>
</evidence>
<evidence type="ECO:0000256" key="1">
    <source>
        <dbReference type="ARBA" id="ARBA00010092"/>
    </source>
</evidence>
<keyword evidence="10" id="KW-1185">Reference proteome</keyword>
<dbReference type="GO" id="GO:0052689">
    <property type="term" value="F:carboxylic ester hydrolase activity"/>
    <property type="evidence" value="ECO:0007669"/>
    <property type="project" value="UniProtKB-KW"/>
</dbReference>
<dbReference type="GO" id="GO:0046274">
    <property type="term" value="P:lignin catabolic process"/>
    <property type="evidence" value="ECO:0007669"/>
    <property type="project" value="UniProtKB-KW"/>
</dbReference>
<name>A0A6A6E0H4_9PEZI</name>
<sequence length="352" mass="38673">TTDITKLPDPFTLLNGEKLSSKAEWLCRRKEITSLFEKWLLGPKPPAPSFQNASISNTIMTIQIEESNRKTNFAVKINLPQGQGEGPFPAIIAYSAASIPLNNTSIATIVYYNDQIASSSRGRGKFYDIYGSDHKAGALIAWAWGVSRIIDALHDLGPALTNIDPHRIGLTGCSRNGRGVYVAGAFDERIVLTIPQEAGPGGPACWRQYDSSRCTGICIPEQPEPGAEFSTWYTRDFPSNVNMKFSRLPFDQHMLATLVAPRGLLVLDNDIDWLNPVGSTTCSLAGRKVYEALGVKTNMGFSMVGGHQHCQFPAKEQDGLMGFLDRFLMGRGGGVDIWTSKANVDISRWVDW</sequence>
<dbReference type="Proteomes" id="UP000800200">
    <property type="component" value="Unassembled WGS sequence"/>
</dbReference>